<dbReference type="Proteomes" id="UP001501274">
    <property type="component" value="Unassembled WGS sequence"/>
</dbReference>
<comment type="caution">
    <text evidence="1">The sequence shown here is derived from an EMBL/GenBank/DDBJ whole genome shotgun (WGS) entry which is preliminary data.</text>
</comment>
<evidence type="ECO:0000313" key="1">
    <source>
        <dbReference type="EMBL" id="KAL0526292.1"/>
    </source>
</evidence>
<sequence length="718" mass="81872">MRGSESMLMARWVLENPKHFHCTWGAAVFVNFLSLSPFRTFRRLWNGKEFASAMPVDMPFTRCIPNVREAVASPAPILGACAPPLSSPLCVLLGTQACRCCDSALLPPLSLSTNHVWTTALLPSLDSCVFDTSNGRLCRWAITSAQTALMSTLFKTNAWERSPPPQQNGAAQLNNVMTEDVSKASSLALLSGCGRDQGTVQDGTSFTHSADALLAAGNPVAETDVLQAGGASTVQYGLVVTKSNKGGAVVVAHQPATFPGLYEDVDYPVYTVFAPPKPPGDMPPRVKRRARPGPVYKNDISKAGARQHRAQREVSRMWRGVLCRRRLQQARTLDEVLNNRVRRIQCWWRSLQARWRLRQLQAIRKEWAKERMARYITGRVENTKNIIYWQHCRYGYAAVLIQRMVRWYLREKQRRECEAQGVPESEWPPALEHPPTHKRSLYFPWRRPYGTAEACQPTSTAGELVAAGENALHNRTLLQFREVRAPVPPPTQAEVEAINANMRERNAQQALVLMTPEVLSRAEWKTENIHRKDLDFNAAVVQRLYRSKQDTVKVNTKKLTEKYLEKNVRIISRTFRMYVLMKRLRIRRATTERQARARVARRSDEKVEALKVAAVWQRDLMDASAMCIQRCWHWYRFEHQGVVPASYAVMQVVPTPPPYGLIDAHLKREREIRWASMNLMEQHELEKQKRHLYLRYVPSRVIVCEHIGRFAAAPLAEL</sequence>
<accession>A0AAW3BW19</accession>
<gene>
    <name evidence="1" type="ORF">Q4I28_002872</name>
</gene>
<evidence type="ECO:0000313" key="2">
    <source>
        <dbReference type="Proteomes" id="UP001501274"/>
    </source>
</evidence>
<keyword evidence="2" id="KW-1185">Reference proteome</keyword>
<dbReference type="AlphaFoldDB" id="A0AAW3BW19"/>
<organism evidence="1 2">
    <name type="scientific">Leishmania naiffi</name>
    <dbReference type="NCBI Taxonomy" id="5678"/>
    <lineage>
        <taxon>Eukaryota</taxon>
        <taxon>Discoba</taxon>
        <taxon>Euglenozoa</taxon>
        <taxon>Kinetoplastea</taxon>
        <taxon>Metakinetoplastina</taxon>
        <taxon>Trypanosomatida</taxon>
        <taxon>Trypanosomatidae</taxon>
        <taxon>Leishmaniinae</taxon>
        <taxon>Leishmania</taxon>
        <taxon>Leishmania naiffi species complex</taxon>
    </lineage>
</organism>
<proteinExistence type="predicted"/>
<dbReference type="EMBL" id="JBAMZN010000020">
    <property type="protein sequence ID" value="KAL0526292.1"/>
    <property type="molecule type" value="Genomic_DNA"/>
</dbReference>
<evidence type="ECO:0008006" key="3">
    <source>
        <dbReference type="Google" id="ProtNLM"/>
    </source>
</evidence>
<name>A0AAW3BW19_9TRYP</name>
<reference evidence="1 2" key="1">
    <citation type="submission" date="2024-02" db="EMBL/GenBank/DDBJ databases">
        <title>FIRST GENOME SEQUENCES OF Leishmania (Viannia) shawi, Leishmania (Viannia) lindenbergi AND Leishmania (Viannia) utingensis.</title>
        <authorList>
            <person name="Resadore F."/>
            <person name="Custodio M.G.F."/>
            <person name="Boite M.C."/>
            <person name="Cupolillo E."/>
            <person name="Ferreira G.E.M."/>
        </authorList>
    </citation>
    <scope>NUCLEOTIDE SEQUENCE [LARGE SCALE GENOMIC DNA]</scope>
    <source>
        <strain evidence="1 2">MDAS/BR/1979/M5533</strain>
    </source>
</reference>
<protein>
    <recommendedName>
        <fullName evidence="3">IQ calmodulin-binding motif containing protein</fullName>
    </recommendedName>
</protein>